<dbReference type="Proteomes" id="UP000248916">
    <property type="component" value="Unassembled WGS sequence"/>
</dbReference>
<evidence type="ECO:0000313" key="2">
    <source>
        <dbReference type="Proteomes" id="UP000248916"/>
    </source>
</evidence>
<reference evidence="1 2" key="1">
    <citation type="submission" date="2018-06" db="EMBL/GenBank/DDBJ databases">
        <title>Genomic Encyclopedia of Archaeal and Bacterial Type Strains, Phase II (KMG-II): from individual species to whole genera.</title>
        <authorList>
            <person name="Goeker M."/>
        </authorList>
    </citation>
    <scope>NUCLEOTIDE SEQUENCE [LARGE SCALE GENOMIC DNA]</scope>
    <source>
        <strain evidence="1 2">DSM 22009</strain>
    </source>
</reference>
<dbReference type="NCBIfam" id="TIGR02215">
    <property type="entry name" value="phage_chp_gp8"/>
    <property type="match status" value="1"/>
</dbReference>
<comment type="caution">
    <text evidence="1">The sequence shown here is derived from an EMBL/GenBank/DDBJ whole genome shotgun (WGS) entry which is preliminary data.</text>
</comment>
<proteinExistence type="predicted"/>
<dbReference type="AlphaFoldDB" id="A0A2W7NT82"/>
<accession>A0A2W7NT82</accession>
<name>A0A2W7NT82_9RHOB</name>
<sequence length="191" mass="21410">MMLRPVRVTSPTADPVLVDDVKAFARIDHDDDQKLITAALLTAVAYLDGYDGILGRCMVEQTWRQAYRCWRFRMKLPLPDVTSATVSFRRPDGSEAVLEDGFHIENDMLGSWVVFDGLRPLPALLQSEAAVTIDFVAGYGRPGDVPETLKTAIKMLALHWYDHPEAVTKNDLSLVPLGVRALIARHRWIPL</sequence>
<dbReference type="InterPro" id="IPR011738">
    <property type="entry name" value="Phage_CHP"/>
</dbReference>
<evidence type="ECO:0000313" key="1">
    <source>
        <dbReference type="EMBL" id="PZX19814.1"/>
    </source>
</evidence>
<dbReference type="OrthoDB" id="8452228at2"/>
<protein>
    <submittedName>
        <fullName evidence="1">Putative phiE125 gp8 family phage protein</fullName>
    </submittedName>
</protein>
<dbReference type="CDD" id="cd08054">
    <property type="entry name" value="gp6"/>
    <property type="match status" value="1"/>
</dbReference>
<keyword evidence="2" id="KW-1185">Reference proteome</keyword>
<gene>
    <name evidence="1" type="ORF">LX81_00277</name>
</gene>
<dbReference type="RefSeq" id="WP_111535480.1">
    <property type="nucleotide sequence ID" value="NZ_QKZL01000001.1"/>
</dbReference>
<dbReference type="Gene3D" id="1.10.3230.30">
    <property type="entry name" value="Phage gp6-like head-tail connector protein"/>
    <property type="match status" value="1"/>
</dbReference>
<organism evidence="1 2">
    <name type="scientific">Palleronia aestuarii</name>
    <dbReference type="NCBI Taxonomy" id="568105"/>
    <lineage>
        <taxon>Bacteria</taxon>
        <taxon>Pseudomonadati</taxon>
        <taxon>Pseudomonadota</taxon>
        <taxon>Alphaproteobacteria</taxon>
        <taxon>Rhodobacterales</taxon>
        <taxon>Roseobacteraceae</taxon>
        <taxon>Palleronia</taxon>
    </lineage>
</organism>
<dbReference type="NCBIfam" id="TIGR01560">
    <property type="entry name" value="put_DNA_pack"/>
    <property type="match status" value="1"/>
</dbReference>
<dbReference type="EMBL" id="QKZL01000001">
    <property type="protein sequence ID" value="PZX19814.1"/>
    <property type="molecule type" value="Genomic_DNA"/>
</dbReference>
<dbReference type="InterPro" id="IPR006450">
    <property type="entry name" value="Phage_HK97_gp6-like"/>
</dbReference>